<dbReference type="AlphaFoldDB" id="A0A7X5ULS3"/>
<accession>A0A7X5ULS3</accession>
<comment type="caution">
    <text evidence="1">The sequence shown here is derived from an EMBL/GenBank/DDBJ whole genome shotgun (WGS) entry which is preliminary data.</text>
</comment>
<gene>
    <name evidence="1" type="ORF">FHU38_000697</name>
</gene>
<evidence type="ECO:0000313" key="1">
    <source>
        <dbReference type="EMBL" id="NIJ10353.1"/>
    </source>
</evidence>
<dbReference type="Proteomes" id="UP000545493">
    <property type="component" value="Unassembled WGS sequence"/>
</dbReference>
<organism evidence="1 2">
    <name type="scientific">Saccharomonospora amisosensis</name>
    <dbReference type="NCBI Taxonomy" id="1128677"/>
    <lineage>
        <taxon>Bacteria</taxon>
        <taxon>Bacillati</taxon>
        <taxon>Actinomycetota</taxon>
        <taxon>Actinomycetes</taxon>
        <taxon>Pseudonocardiales</taxon>
        <taxon>Pseudonocardiaceae</taxon>
        <taxon>Saccharomonospora</taxon>
    </lineage>
</organism>
<dbReference type="RefSeq" id="WP_167166411.1">
    <property type="nucleotide sequence ID" value="NZ_JAAOYM010000001.1"/>
</dbReference>
<evidence type="ECO:0000313" key="2">
    <source>
        <dbReference type="Proteomes" id="UP000545493"/>
    </source>
</evidence>
<protein>
    <submittedName>
        <fullName evidence="1">Uncharacterized protein</fullName>
    </submittedName>
</protein>
<sequence>MAHRLAGSSLFLLDRKKLWMSAGADWLRLGDRWVDTYRLRTIKVTTGVGTYHLELTDSAGNKLDTQVYYLQKNRALWDLVYNGILHSITYNHADVNRRAVNHLHLQAVIRNPPTGR</sequence>
<reference evidence="1 2" key="1">
    <citation type="submission" date="2020-03" db="EMBL/GenBank/DDBJ databases">
        <title>Sequencing the genomes of 1000 actinobacteria strains.</title>
        <authorList>
            <person name="Klenk H.-P."/>
        </authorList>
    </citation>
    <scope>NUCLEOTIDE SEQUENCE [LARGE SCALE GENOMIC DNA]</scope>
    <source>
        <strain evidence="1 2">DSM 45685</strain>
    </source>
</reference>
<keyword evidence="2" id="KW-1185">Reference proteome</keyword>
<proteinExistence type="predicted"/>
<dbReference type="EMBL" id="JAAOYM010000001">
    <property type="protein sequence ID" value="NIJ10353.1"/>
    <property type="molecule type" value="Genomic_DNA"/>
</dbReference>
<name>A0A7X5ULS3_9PSEU</name>